<dbReference type="AlphaFoldDB" id="X6LY27"/>
<comment type="caution">
    <text evidence="1">The sequence shown here is derived from an EMBL/GenBank/DDBJ whole genome shotgun (WGS) entry which is preliminary data.</text>
</comment>
<name>X6LY27_RETFI</name>
<dbReference type="EMBL" id="ASPP01027297">
    <property type="protein sequence ID" value="ETO06266.1"/>
    <property type="molecule type" value="Genomic_DNA"/>
</dbReference>
<feature type="non-terminal residue" evidence="1">
    <location>
        <position position="1"/>
    </location>
</feature>
<proteinExistence type="predicted"/>
<gene>
    <name evidence="1" type="ORF">RFI_31129</name>
</gene>
<evidence type="ECO:0000313" key="1">
    <source>
        <dbReference type="EMBL" id="ETO06266.1"/>
    </source>
</evidence>
<dbReference type="Proteomes" id="UP000023152">
    <property type="component" value="Unassembled WGS sequence"/>
</dbReference>
<accession>X6LY27</accession>
<evidence type="ECO:0000313" key="2">
    <source>
        <dbReference type="Proteomes" id="UP000023152"/>
    </source>
</evidence>
<organism evidence="1 2">
    <name type="scientific">Reticulomyxa filosa</name>
    <dbReference type="NCBI Taxonomy" id="46433"/>
    <lineage>
        <taxon>Eukaryota</taxon>
        <taxon>Sar</taxon>
        <taxon>Rhizaria</taxon>
        <taxon>Retaria</taxon>
        <taxon>Foraminifera</taxon>
        <taxon>Monothalamids</taxon>
        <taxon>Reticulomyxidae</taxon>
        <taxon>Reticulomyxa</taxon>
    </lineage>
</organism>
<sequence>VISHHIIEHETPQAKKYSVDWFSYHVVSNEDIKRLSISDIKWYVSILEHLILSLNLTKLEAQSHVELECIRQHWQVPQTLFEESLESLFSFESNTPKDMLFYRLEMIKQIAMQTSFKKKMGSARCEDWLKRKMAFVLSSTLWHCWSDHNSFVKRIGYVLPQKKKFNKKNLERVFHYYRTEYQFKRTFSKGLSTGYVITKVESTTTSSKKEGGNEINIDWLSMSYNKILQRIRTLFFETLEIQEKILMKYVSGEVIYNELRQLLLQGLYCQPVNQHRWKDLQITENLEN</sequence>
<reference evidence="1 2" key="1">
    <citation type="journal article" date="2013" name="Curr. Biol.">
        <title>The Genome of the Foraminiferan Reticulomyxa filosa.</title>
        <authorList>
            <person name="Glockner G."/>
            <person name="Hulsmann N."/>
            <person name="Schleicher M."/>
            <person name="Noegel A.A."/>
            <person name="Eichinger L."/>
            <person name="Gallinger C."/>
            <person name="Pawlowski J."/>
            <person name="Sierra R."/>
            <person name="Euteneuer U."/>
            <person name="Pillet L."/>
            <person name="Moustafa A."/>
            <person name="Platzer M."/>
            <person name="Groth M."/>
            <person name="Szafranski K."/>
            <person name="Schliwa M."/>
        </authorList>
    </citation>
    <scope>NUCLEOTIDE SEQUENCE [LARGE SCALE GENOMIC DNA]</scope>
</reference>
<protein>
    <submittedName>
        <fullName evidence="1">Uncharacterized protein</fullName>
    </submittedName>
</protein>
<keyword evidence="2" id="KW-1185">Reference proteome</keyword>